<reference evidence="11 12" key="1">
    <citation type="submission" date="2015-10" db="EMBL/GenBank/DDBJ databases">
        <title>Draft genomes sequences of Candida glabrata isolates 1A, 1B, 2A, 2B, 3A and 3B.</title>
        <authorList>
            <person name="Haavelsrud O.E."/>
            <person name="Gaustad P."/>
        </authorList>
    </citation>
    <scope>NUCLEOTIDE SEQUENCE [LARGE SCALE GENOMIC DNA]</scope>
    <source>
        <strain evidence="11">910700640</strain>
    </source>
</reference>
<dbReference type="SUPFAM" id="SSF140718">
    <property type="entry name" value="Mediator hinge subcomplex-like"/>
    <property type="match status" value="1"/>
</dbReference>
<dbReference type="VEuPathDB" id="FungiDB:GVI51_J10835"/>
<comment type="caution">
    <text evidence="11">The sequence shown here is derived from an EMBL/GenBank/DDBJ whole genome shotgun (WGS) entry which is preliminary data.</text>
</comment>
<comment type="function">
    <text evidence="8">Component of the Mediator complex, a coactivator involved in the regulated transcription of nearly all RNA polymerase II-dependent genes. Mediator functions as a bridge to convey information from gene-specific regulatory proteins to the basal RNA polymerase II transcription machinery. Mediator is recruited to promoters by direct interactions with regulatory proteins and serves as a scaffold for the assembly of a functional preinitiation complex with RNA polymerase II and the general transcription factors.</text>
</comment>
<accession>A0A0W0CB57</accession>
<keyword evidence="4 8" id="KW-0805">Transcription regulation</keyword>
<dbReference type="OrthoDB" id="526653at2759"/>
<evidence type="ECO:0000256" key="6">
    <source>
        <dbReference type="ARBA" id="ARBA00023163"/>
    </source>
</evidence>
<keyword evidence="5 8" id="KW-0010">Activator</keyword>
<evidence type="ECO:0000313" key="11">
    <source>
        <dbReference type="EMBL" id="KTB10153.1"/>
    </source>
</evidence>
<feature type="compositionally biased region" description="Basic and acidic residues" evidence="10">
    <location>
        <begin position="191"/>
        <end position="204"/>
    </location>
</feature>
<dbReference type="InterPro" id="IPR021384">
    <property type="entry name" value="Mediator_Med21"/>
</dbReference>
<evidence type="ECO:0000313" key="12">
    <source>
        <dbReference type="Proteomes" id="UP000054886"/>
    </source>
</evidence>
<dbReference type="GO" id="GO:0016592">
    <property type="term" value="C:mediator complex"/>
    <property type="evidence" value="ECO:0007669"/>
    <property type="project" value="UniProtKB-UniRule"/>
</dbReference>
<comment type="subcellular location">
    <subcellularLocation>
        <location evidence="1 8">Nucleus</location>
    </subcellularLocation>
</comment>
<organism evidence="11 12">
    <name type="scientific">Candida glabrata</name>
    <name type="common">Yeast</name>
    <name type="synonym">Torulopsis glabrata</name>
    <dbReference type="NCBI Taxonomy" id="5478"/>
    <lineage>
        <taxon>Eukaryota</taxon>
        <taxon>Fungi</taxon>
        <taxon>Dikarya</taxon>
        <taxon>Ascomycota</taxon>
        <taxon>Saccharomycotina</taxon>
        <taxon>Saccharomycetes</taxon>
        <taxon>Saccharomycetales</taxon>
        <taxon>Saccharomycetaceae</taxon>
        <taxon>Nakaseomyces</taxon>
    </lineage>
</organism>
<evidence type="ECO:0000256" key="5">
    <source>
        <dbReference type="ARBA" id="ARBA00023159"/>
    </source>
</evidence>
<dbReference type="VEuPathDB" id="FungiDB:CAGL0J11022g"/>
<dbReference type="PANTHER" id="PTHR13381">
    <property type="entry name" value="RNA POLYMERASE II HOLOENZYME COMPONENT SRB7"/>
    <property type="match status" value="1"/>
</dbReference>
<protein>
    <recommendedName>
        <fullName evidence="3 8">Mediator of RNA polymerase II transcription subunit 21</fullName>
    </recommendedName>
</protein>
<dbReference type="Gene3D" id="6.10.280.10">
    <property type="entry name" value="Mediator complex, subunit Med21"/>
    <property type="match status" value="1"/>
</dbReference>
<dbReference type="EMBL" id="LLZZ01000064">
    <property type="protein sequence ID" value="KTB10153.1"/>
    <property type="molecule type" value="Genomic_DNA"/>
</dbReference>
<dbReference type="Pfam" id="PF11221">
    <property type="entry name" value="Med21"/>
    <property type="match status" value="1"/>
</dbReference>
<dbReference type="GO" id="GO:0003712">
    <property type="term" value="F:transcription coregulator activity"/>
    <property type="evidence" value="ECO:0007669"/>
    <property type="project" value="TreeGrafter"/>
</dbReference>
<dbReference type="VEuPathDB" id="FungiDB:GWK60_J10813"/>
<evidence type="ECO:0000256" key="10">
    <source>
        <dbReference type="SAM" id="MobiDB-lite"/>
    </source>
</evidence>
<sequence>MTDRLTQLQRCLDQVMEQFCATLNFIDKRHDFEPFNDKEPKMTDKHASVATPEEFSNGIDELSTDIIVKIRQITTLIDSLPGVGVSAEEQLHKIDSLQKKLVDIEDEKIQAIKKKDDLLKQVDDLITVFVGGIADSRRGTSLAPENVQEDNDIKQEAEVPTSSEAIEQKIANEKIESKIEGEYNDNINEDSDSKSADSELFMDKDDADNISESISPGKI</sequence>
<feature type="region of interest" description="Disordered" evidence="10">
    <location>
        <begin position="141"/>
        <end position="219"/>
    </location>
</feature>
<comment type="subunit">
    <text evidence="8">Component of the Mediator complex.</text>
</comment>
<comment type="similarity">
    <text evidence="2 8">Belongs to the Mediator complex subunit 21 family.</text>
</comment>
<proteinExistence type="inferred from homology"/>
<dbReference type="PANTHER" id="PTHR13381:SF0">
    <property type="entry name" value="MEDIATOR OF RNA POLYMERASE II TRANSCRIPTION SUBUNIT 21"/>
    <property type="match status" value="1"/>
</dbReference>
<feature type="coiled-coil region" evidence="9">
    <location>
        <begin position="87"/>
        <end position="121"/>
    </location>
</feature>
<evidence type="ECO:0000256" key="4">
    <source>
        <dbReference type="ARBA" id="ARBA00023015"/>
    </source>
</evidence>
<evidence type="ECO:0000256" key="3">
    <source>
        <dbReference type="ARBA" id="ARBA00019691"/>
    </source>
</evidence>
<feature type="compositionally biased region" description="Basic and acidic residues" evidence="10">
    <location>
        <begin position="166"/>
        <end position="181"/>
    </location>
</feature>
<feature type="compositionally biased region" description="Polar residues" evidence="10">
    <location>
        <begin position="210"/>
        <end position="219"/>
    </location>
</feature>
<dbReference type="AlphaFoldDB" id="A0A0W0CB57"/>
<keyword evidence="9" id="KW-0175">Coiled coil</keyword>
<dbReference type="VEuPathDB" id="FungiDB:GW608_J10857"/>
<evidence type="ECO:0000256" key="9">
    <source>
        <dbReference type="SAM" id="Coils"/>
    </source>
</evidence>
<evidence type="ECO:0000256" key="8">
    <source>
        <dbReference type="RuleBase" id="RU366036"/>
    </source>
</evidence>
<dbReference type="GO" id="GO:0006357">
    <property type="term" value="P:regulation of transcription by RNA polymerase II"/>
    <property type="evidence" value="ECO:0007669"/>
    <property type="project" value="TreeGrafter"/>
</dbReference>
<keyword evidence="6 8" id="KW-0804">Transcription</keyword>
<dbReference type="Proteomes" id="UP000054886">
    <property type="component" value="Unassembled WGS sequence"/>
</dbReference>
<keyword evidence="7 8" id="KW-0539">Nucleus</keyword>
<gene>
    <name evidence="11" type="ORF">AO440_003237</name>
</gene>
<name>A0A0W0CB57_CANGB</name>
<evidence type="ECO:0000256" key="7">
    <source>
        <dbReference type="ARBA" id="ARBA00023242"/>
    </source>
</evidence>
<evidence type="ECO:0000256" key="1">
    <source>
        <dbReference type="ARBA" id="ARBA00004123"/>
    </source>
</evidence>
<dbReference type="VEuPathDB" id="FungiDB:B1J91_J11022g"/>
<dbReference type="InterPro" id="IPR037212">
    <property type="entry name" value="Med7/Med21-like"/>
</dbReference>
<evidence type="ECO:0000256" key="2">
    <source>
        <dbReference type="ARBA" id="ARBA00005770"/>
    </source>
</evidence>